<evidence type="ECO:0000259" key="2">
    <source>
        <dbReference type="Pfam" id="PF03795"/>
    </source>
</evidence>
<comment type="similarity">
    <text evidence="1">Belongs to the YciI family.</text>
</comment>
<dbReference type="Proteomes" id="UP000288227">
    <property type="component" value="Unassembled WGS sequence"/>
</dbReference>
<dbReference type="SUPFAM" id="SSF54909">
    <property type="entry name" value="Dimeric alpha+beta barrel"/>
    <property type="match status" value="1"/>
</dbReference>
<organism evidence="3 4">
    <name type="scientific">Chryseotalea sanaruensis</name>
    <dbReference type="NCBI Taxonomy" id="2482724"/>
    <lineage>
        <taxon>Bacteria</taxon>
        <taxon>Pseudomonadati</taxon>
        <taxon>Bacteroidota</taxon>
        <taxon>Cytophagia</taxon>
        <taxon>Cytophagales</taxon>
        <taxon>Chryseotaleaceae</taxon>
        <taxon>Chryseotalea</taxon>
    </lineage>
</organism>
<reference evidence="3 4" key="1">
    <citation type="submission" date="2018-11" db="EMBL/GenBank/DDBJ databases">
        <title>Chryseotalea sanarue gen. nov., sp., nov., a member of the family Cytophagaceae, isolated from a brackish lake in Hamamatsu Japan.</title>
        <authorList>
            <person name="Maejima Y."/>
            <person name="Iino T."/>
            <person name="Muraguchi Y."/>
            <person name="Fukuda K."/>
            <person name="Ohkuma M."/>
            <person name="Moriuchi R."/>
            <person name="Dohra H."/>
            <person name="Kimbara K."/>
            <person name="Shintani M."/>
        </authorList>
    </citation>
    <scope>NUCLEOTIDE SEQUENCE [LARGE SCALE GENOMIC DNA]</scope>
    <source>
        <strain evidence="3 4">Ys</strain>
    </source>
</reference>
<evidence type="ECO:0000256" key="1">
    <source>
        <dbReference type="ARBA" id="ARBA00007689"/>
    </source>
</evidence>
<accession>A0A401UA55</accession>
<dbReference type="InterPro" id="IPR011008">
    <property type="entry name" value="Dimeric_a/b-barrel"/>
</dbReference>
<evidence type="ECO:0000313" key="4">
    <source>
        <dbReference type="Proteomes" id="UP000288227"/>
    </source>
</evidence>
<sequence>MKEYLLLFWNETGEGQYQIDPEKMKDGMMAWQKWIGNIAMHGRLISTKPIEWSGTIVSNSGLSNTPAIKEKQMVTGYLLCKANDIEEVKLWAKTCPILSSPSGFTEIREVSPFDI</sequence>
<dbReference type="Gene3D" id="3.30.70.1060">
    <property type="entry name" value="Dimeric alpha+beta barrel"/>
    <property type="match status" value="1"/>
</dbReference>
<dbReference type="Pfam" id="PF03795">
    <property type="entry name" value="YCII"/>
    <property type="match status" value="1"/>
</dbReference>
<gene>
    <name evidence="3" type="ORF">SanaruYs_19810</name>
</gene>
<protein>
    <recommendedName>
        <fullName evidence="2">YCII-related domain-containing protein</fullName>
    </recommendedName>
</protein>
<dbReference type="InterPro" id="IPR005545">
    <property type="entry name" value="YCII"/>
</dbReference>
<dbReference type="EMBL" id="BHXQ01000003">
    <property type="protein sequence ID" value="GCC51752.1"/>
    <property type="molecule type" value="Genomic_DNA"/>
</dbReference>
<proteinExistence type="inferred from homology"/>
<dbReference type="AlphaFoldDB" id="A0A401UA55"/>
<comment type="caution">
    <text evidence="3">The sequence shown here is derived from an EMBL/GenBank/DDBJ whole genome shotgun (WGS) entry which is preliminary data.</text>
</comment>
<evidence type="ECO:0000313" key="3">
    <source>
        <dbReference type="EMBL" id="GCC51752.1"/>
    </source>
</evidence>
<dbReference type="OrthoDB" id="7782105at2"/>
<keyword evidence="4" id="KW-1185">Reference proteome</keyword>
<name>A0A401UA55_9BACT</name>
<feature type="domain" description="YCII-related" evidence="2">
    <location>
        <begin position="64"/>
        <end position="113"/>
    </location>
</feature>
<dbReference type="RefSeq" id="WP_127122402.1">
    <property type="nucleotide sequence ID" value="NZ_BHXQ01000003.1"/>
</dbReference>